<protein>
    <submittedName>
        <fullName evidence="2">Glycosyltransferase</fullName>
        <ecNumber evidence="2">2.4.-.-</ecNumber>
    </submittedName>
</protein>
<accession>A0ABT8YMM7</accession>
<dbReference type="RefSeq" id="WP_304376902.1">
    <property type="nucleotide sequence ID" value="NZ_JAUOZU010000008.1"/>
</dbReference>
<dbReference type="Proteomes" id="UP001174932">
    <property type="component" value="Unassembled WGS sequence"/>
</dbReference>
<comment type="caution">
    <text evidence="2">The sequence shown here is derived from an EMBL/GenBank/DDBJ whole genome shotgun (WGS) entry which is preliminary data.</text>
</comment>
<evidence type="ECO:0000313" key="2">
    <source>
        <dbReference type="EMBL" id="MDO6964985.1"/>
    </source>
</evidence>
<evidence type="ECO:0000259" key="1">
    <source>
        <dbReference type="Pfam" id="PF00535"/>
    </source>
</evidence>
<organism evidence="2 3">
    <name type="scientific">Rhizobium alvei</name>
    <dbReference type="NCBI Taxonomy" id="1132659"/>
    <lineage>
        <taxon>Bacteria</taxon>
        <taxon>Pseudomonadati</taxon>
        <taxon>Pseudomonadota</taxon>
        <taxon>Alphaproteobacteria</taxon>
        <taxon>Hyphomicrobiales</taxon>
        <taxon>Rhizobiaceae</taxon>
        <taxon>Rhizobium/Agrobacterium group</taxon>
        <taxon>Rhizobium</taxon>
    </lineage>
</organism>
<keyword evidence="2" id="KW-0808">Transferase</keyword>
<dbReference type="SUPFAM" id="SSF53448">
    <property type="entry name" value="Nucleotide-diphospho-sugar transferases"/>
    <property type="match status" value="1"/>
</dbReference>
<keyword evidence="2" id="KW-0328">Glycosyltransferase</keyword>
<dbReference type="Pfam" id="PF00535">
    <property type="entry name" value="Glycos_transf_2"/>
    <property type="match status" value="1"/>
</dbReference>
<dbReference type="Gene3D" id="3.90.550.10">
    <property type="entry name" value="Spore Coat Polysaccharide Biosynthesis Protein SpsA, Chain A"/>
    <property type="match status" value="1"/>
</dbReference>
<proteinExistence type="predicted"/>
<dbReference type="InterPro" id="IPR029044">
    <property type="entry name" value="Nucleotide-diphossugar_trans"/>
</dbReference>
<dbReference type="EMBL" id="JAUOZU010000008">
    <property type="protein sequence ID" value="MDO6964985.1"/>
    <property type="molecule type" value="Genomic_DNA"/>
</dbReference>
<dbReference type="EC" id="2.4.-.-" evidence="2"/>
<dbReference type="PANTHER" id="PTHR43179:SF7">
    <property type="entry name" value="RHAMNOSYLTRANSFERASE WBBL"/>
    <property type="match status" value="1"/>
</dbReference>
<dbReference type="GO" id="GO:0016757">
    <property type="term" value="F:glycosyltransferase activity"/>
    <property type="evidence" value="ECO:0007669"/>
    <property type="project" value="UniProtKB-KW"/>
</dbReference>
<name>A0ABT8YMM7_9HYPH</name>
<feature type="domain" description="Glycosyltransferase 2-like" evidence="1">
    <location>
        <begin position="431"/>
        <end position="608"/>
    </location>
</feature>
<evidence type="ECO:0000313" key="3">
    <source>
        <dbReference type="Proteomes" id="UP001174932"/>
    </source>
</evidence>
<sequence>MKRGARPLFLCRLAQDCLLGLDGAPADKGVIAEIDQASRRALAFDWSGSKLHLWLMNDVGDPAALVGADRGFTALAQFFAARNFSPEEQASFLKSLFGTFLPMLGRQRLTTLEPLLRDLLIGGNLPRGSGRLVSVAGQATAVLVVSERMPIEDGDLLVLGTEAGLDVASVAETVRPIDPGLAGVKLVALMLQGQPRTGVGLALTGAGLAAMAITVDHHADPAAFHAATFRDEPDLFSLFYRHSNEARSALDVLSRGETGESGLRLRGSDIHFWIETAVSLENGTFIKGWFRDPDHRIETVRVIHHTLVETDLSACWITHPGRVEFRNSLATATHFTAFLPRKTDGLTPLTAAVDLMLVNGERHRFRLPQSREDRLGQRQAILNALSQSTFDDALRDRCYRPALSDLQSRINSLQSIAATKRFGREGNRKVSIIIPLYGTTAFMRAQLMAFAIDPMVAADCEIVYVVDDPLIQSEVDYILGGLDYLHALDILMVTLARNGGYALANNFGVEAASGDRLVLMNSDVVPEAPGWLEPALSRLDQLPYASVIGARLLYADHSLQHAGMFFFKLAQGYWQNMHYWKGYGRDFPEALTEREVPAVTGALMILDRAAYRDVGGFTADYVVGDYEDSDLCLKLRERGGVCIYLPSVTLFHFERQSMASNQAQSDNGSTVFNRALHSARWSERIVELMRQFGEVIDVA</sequence>
<reference evidence="2" key="1">
    <citation type="journal article" date="2015" name="Int. J. Syst. Evol. Microbiol.">
        <title>Rhizobium alvei sp. nov., isolated from a freshwater river.</title>
        <authorList>
            <person name="Sheu S.Y."/>
            <person name="Huang H.W."/>
            <person name="Young C.C."/>
            <person name="Chen W.M."/>
        </authorList>
    </citation>
    <scope>NUCLEOTIDE SEQUENCE</scope>
    <source>
        <strain evidence="2">TNR-22</strain>
    </source>
</reference>
<reference evidence="2" key="2">
    <citation type="submission" date="2023-07" db="EMBL/GenBank/DDBJ databases">
        <authorList>
            <person name="Shen H."/>
        </authorList>
    </citation>
    <scope>NUCLEOTIDE SEQUENCE</scope>
    <source>
        <strain evidence="2">TNR-22</strain>
    </source>
</reference>
<gene>
    <name evidence="2" type="ORF">Q4481_13535</name>
</gene>
<dbReference type="InterPro" id="IPR001173">
    <property type="entry name" value="Glyco_trans_2-like"/>
</dbReference>
<keyword evidence="3" id="KW-1185">Reference proteome</keyword>
<dbReference type="PANTHER" id="PTHR43179">
    <property type="entry name" value="RHAMNOSYLTRANSFERASE WBBL"/>
    <property type="match status" value="1"/>
</dbReference>